<feature type="domain" description="ABC transporter" evidence="6">
    <location>
        <begin position="2"/>
        <end position="234"/>
    </location>
</feature>
<accession>A0A2L2XCI8</accession>
<dbReference type="Gene3D" id="3.40.50.300">
    <property type="entry name" value="P-loop containing nucleotide triphosphate hydrolases"/>
    <property type="match status" value="1"/>
</dbReference>
<dbReference type="RefSeq" id="WP_104372071.1">
    <property type="nucleotide sequence ID" value="NZ_BFAV01000119.1"/>
</dbReference>
<protein>
    <submittedName>
        <fullName evidence="7">Branched-chain amino acid transport ATP-binding protein LivF</fullName>
    </submittedName>
</protein>
<dbReference type="InterPro" id="IPR052156">
    <property type="entry name" value="BCAA_Transport_ATP-bd_LivF"/>
</dbReference>
<dbReference type="EMBL" id="BFAV01000119">
    <property type="protein sequence ID" value="GBF33714.1"/>
    <property type="molecule type" value="Genomic_DNA"/>
</dbReference>
<dbReference type="GO" id="GO:0015807">
    <property type="term" value="P:L-amino acid transport"/>
    <property type="evidence" value="ECO:0007669"/>
    <property type="project" value="TreeGrafter"/>
</dbReference>
<dbReference type="InterPro" id="IPR027417">
    <property type="entry name" value="P-loop_NTPase"/>
</dbReference>
<dbReference type="CDD" id="cd03224">
    <property type="entry name" value="ABC_TM1139_LivF_branched"/>
    <property type="match status" value="1"/>
</dbReference>
<dbReference type="InterPro" id="IPR017871">
    <property type="entry name" value="ABC_transporter-like_CS"/>
</dbReference>
<dbReference type="Proteomes" id="UP000239549">
    <property type="component" value="Unassembled WGS sequence"/>
</dbReference>
<keyword evidence="8" id="KW-1185">Reference proteome</keyword>
<comment type="caution">
    <text evidence="7">The sequence shown here is derived from an EMBL/GenBank/DDBJ whole genome shotgun (WGS) entry which is preliminary data.</text>
</comment>
<comment type="similarity">
    <text evidence="1">Belongs to the ABC transporter superfamily.</text>
</comment>
<evidence type="ECO:0000256" key="4">
    <source>
        <dbReference type="ARBA" id="ARBA00022840"/>
    </source>
</evidence>
<dbReference type="InterPro" id="IPR003593">
    <property type="entry name" value="AAA+_ATPase"/>
</dbReference>
<dbReference type="GO" id="GO:0015658">
    <property type="term" value="F:branched-chain amino acid transmembrane transporter activity"/>
    <property type="evidence" value="ECO:0007669"/>
    <property type="project" value="TreeGrafter"/>
</dbReference>
<evidence type="ECO:0000256" key="3">
    <source>
        <dbReference type="ARBA" id="ARBA00022741"/>
    </source>
</evidence>
<dbReference type="GO" id="GO:0005524">
    <property type="term" value="F:ATP binding"/>
    <property type="evidence" value="ECO:0007669"/>
    <property type="project" value="UniProtKB-KW"/>
</dbReference>
<dbReference type="SUPFAM" id="SSF52540">
    <property type="entry name" value="P-loop containing nucleoside triphosphate hydrolases"/>
    <property type="match status" value="1"/>
</dbReference>
<dbReference type="PANTHER" id="PTHR43820:SF4">
    <property type="entry name" value="HIGH-AFFINITY BRANCHED-CHAIN AMINO ACID TRANSPORT ATP-BINDING PROTEIN LIVF"/>
    <property type="match status" value="1"/>
</dbReference>
<dbReference type="PROSITE" id="PS50893">
    <property type="entry name" value="ABC_TRANSPORTER_2"/>
    <property type="match status" value="1"/>
</dbReference>
<evidence type="ECO:0000256" key="5">
    <source>
        <dbReference type="ARBA" id="ARBA00022970"/>
    </source>
</evidence>
<dbReference type="PROSITE" id="PS00211">
    <property type="entry name" value="ABC_TRANSPORTER_1"/>
    <property type="match status" value="1"/>
</dbReference>
<proteinExistence type="inferred from homology"/>
<dbReference type="PANTHER" id="PTHR43820">
    <property type="entry name" value="HIGH-AFFINITY BRANCHED-CHAIN AMINO ACID TRANSPORT ATP-BINDING PROTEIN LIVF"/>
    <property type="match status" value="1"/>
</dbReference>
<sequence>MLKVENLTIAYGKTEVVHHVSFDVKKGSVVTIAGANGAGKSTILNTIVGLHRPKEGSILYKGEDIARKAPDKLVYKGIRLVPEGRQIFPEHTVEENILLGAYVEKDAKKIRDRMDEMYDRFPRLKERRKQIGGTLSGGEQQMLAIARALMTGPDLLILDEPSLGLAPIIVKDVFKLLTEIKQTGVTIMLVEQMVDNALSISDYAYVLETGNIVFSGTKDEVKNSDDIVKAYLGNV</sequence>
<keyword evidence="2" id="KW-0813">Transport</keyword>
<evidence type="ECO:0000313" key="8">
    <source>
        <dbReference type="Proteomes" id="UP000239549"/>
    </source>
</evidence>
<name>A0A2L2XCI8_9FIRM</name>
<keyword evidence="3" id="KW-0547">Nucleotide-binding</keyword>
<reference evidence="8" key="1">
    <citation type="submission" date="2018-02" db="EMBL/GenBank/DDBJ databases">
        <title>Genome sequence of Desulfocucumis palustris strain NAW-5.</title>
        <authorList>
            <person name="Watanabe M."/>
            <person name="Kojima H."/>
            <person name="Fukui M."/>
        </authorList>
    </citation>
    <scope>NUCLEOTIDE SEQUENCE [LARGE SCALE GENOMIC DNA]</scope>
    <source>
        <strain evidence="8">NAW-5</strain>
    </source>
</reference>
<keyword evidence="5" id="KW-0029">Amino-acid transport</keyword>
<keyword evidence="4 7" id="KW-0067">ATP-binding</keyword>
<organism evidence="7 8">
    <name type="scientific">Desulfocucumis palustris</name>
    <dbReference type="NCBI Taxonomy" id="1898651"/>
    <lineage>
        <taxon>Bacteria</taxon>
        <taxon>Bacillati</taxon>
        <taxon>Bacillota</taxon>
        <taxon>Clostridia</taxon>
        <taxon>Eubacteriales</taxon>
        <taxon>Desulfocucumaceae</taxon>
        <taxon>Desulfocucumis</taxon>
    </lineage>
</organism>
<evidence type="ECO:0000313" key="7">
    <source>
        <dbReference type="EMBL" id="GBF33714.1"/>
    </source>
</evidence>
<evidence type="ECO:0000259" key="6">
    <source>
        <dbReference type="PROSITE" id="PS50893"/>
    </source>
</evidence>
<evidence type="ECO:0000256" key="1">
    <source>
        <dbReference type="ARBA" id="ARBA00005417"/>
    </source>
</evidence>
<dbReference type="InterPro" id="IPR003439">
    <property type="entry name" value="ABC_transporter-like_ATP-bd"/>
</dbReference>
<dbReference type="SMART" id="SM00382">
    <property type="entry name" value="AAA"/>
    <property type="match status" value="1"/>
</dbReference>
<dbReference type="GO" id="GO:0016887">
    <property type="term" value="F:ATP hydrolysis activity"/>
    <property type="evidence" value="ECO:0007669"/>
    <property type="project" value="InterPro"/>
</dbReference>
<gene>
    <name evidence="7" type="ORF">DCCM_2820</name>
</gene>
<dbReference type="OrthoDB" id="9779136at2"/>
<dbReference type="Pfam" id="PF00005">
    <property type="entry name" value="ABC_tran"/>
    <property type="match status" value="1"/>
</dbReference>
<dbReference type="AlphaFoldDB" id="A0A2L2XCI8"/>
<evidence type="ECO:0000256" key="2">
    <source>
        <dbReference type="ARBA" id="ARBA00022448"/>
    </source>
</evidence>